<accession>Q6BQY8</accession>
<organism evidence="10 11">
    <name type="scientific">Debaryomyces hansenii (strain ATCC 36239 / CBS 767 / BCRC 21394 / JCM 1990 / NBRC 0083 / IGC 2968)</name>
    <name type="common">Yeast</name>
    <name type="synonym">Torulaspora hansenii</name>
    <dbReference type="NCBI Taxonomy" id="284592"/>
    <lineage>
        <taxon>Eukaryota</taxon>
        <taxon>Fungi</taxon>
        <taxon>Dikarya</taxon>
        <taxon>Ascomycota</taxon>
        <taxon>Saccharomycotina</taxon>
        <taxon>Pichiomycetes</taxon>
        <taxon>Debaryomycetaceae</taxon>
        <taxon>Debaryomyces</taxon>
    </lineage>
</organism>
<dbReference type="PANTHER" id="PTHR43341:SF9">
    <property type="entry name" value="DICARBOXYLIC AMINO ACID PERMEASE"/>
    <property type="match status" value="1"/>
</dbReference>
<feature type="transmembrane region" description="Helical" evidence="8">
    <location>
        <begin position="124"/>
        <end position="145"/>
    </location>
</feature>
<feature type="domain" description="Amino acid permease/ SLC12A" evidence="9">
    <location>
        <begin position="42"/>
        <end position="501"/>
    </location>
</feature>
<dbReference type="InterPro" id="IPR004841">
    <property type="entry name" value="AA-permease/SLC12A_dom"/>
</dbReference>
<keyword evidence="4 8" id="KW-0812">Transmembrane</keyword>
<dbReference type="InterPro" id="IPR050524">
    <property type="entry name" value="APC_YAT"/>
</dbReference>
<evidence type="ECO:0000256" key="2">
    <source>
        <dbReference type="ARBA" id="ARBA00006983"/>
    </source>
</evidence>
<dbReference type="OMA" id="AAFAYMG"/>
<dbReference type="PIRSF" id="PIRSF006060">
    <property type="entry name" value="AA_transporter"/>
    <property type="match status" value="1"/>
</dbReference>
<feature type="transmembrane region" description="Helical" evidence="8">
    <location>
        <begin position="311"/>
        <end position="335"/>
    </location>
</feature>
<evidence type="ECO:0000256" key="6">
    <source>
        <dbReference type="ARBA" id="ARBA00022989"/>
    </source>
</evidence>
<dbReference type="Proteomes" id="UP000000599">
    <property type="component" value="Chromosome E"/>
</dbReference>
<dbReference type="EMBL" id="CR382137">
    <property type="protein sequence ID" value="CAG87588.2"/>
    <property type="molecule type" value="Genomic_DNA"/>
</dbReference>
<keyword evidence="11" id="KW-1185">Reference proteome</keyword>
<dbReference type="eggNOG" id="KOG1286">
    <property type="taxonomic scope" value="Eukaryota"/>
</dbReference>
<keyword evidence="5" id="KW-0029">Amino-acid transport</keyword>
<dbReference type="OrthoDB" id="3900342at2759"/>
<evidence type="ECO:0000256" key="8">
    <source>
        <dbReference type="SAM" id="Phobius"/>
    </source>
</evidence>
<dbReference type="PANTHER" id="PTHR43341">
    <property type="entry name" value="AMINO ACID PERMEASE"/>
    <property type="match status" value="1"/>
</dbReference>
<feature type="transmembrane region" description="Helical" evidence="8">
    <location>
        <begin position="70"/>
        <end position="91"/>
    </location>
</feature>
<dbReference type="FunFam" id="1.20.1740.10:FF:000006">
    <property type="entry name" value="General amino acid permease"/>
    <property type="match status" value="1"/>
</dbReference>
<sequence>MFGKSIESSEKVSDQISITDLEEIKDPVKSHDNLARNFKERHVSMLTLASAIGTGLIIGSGTALKRGGTISIFLAYCFTGSLLLVVIFSLAEMASFLPMQKGFSGYCTKYVDPAIGFAAGWNYFFKYAIVLSANLTAAGLVVQFWRDDLNVAIWISVLYVLVIASNYFSVRIYGEIEYWLAASKLLVLVIIFIVCIVITCGGTPNHETIGFRFWRETGFLPYLVDGKKGQFLGWWACVIQSIFGFVGSEMVGIIFGEAPNPKKTIPKASRQVIFRICFFYIFGVFLLGLAVSPKNPLLVNANGTNANASPYVIAIKSSGIKVLPSFINACLLIFISSSANTDLYICSRQIYGLAKDGAAPKIFLKLNRFDVPFIGCSFAAVFGLLAYMNTKESAAEVFGYITSTVSVFGIINWIYILVAYIGYHRSIKAQNIGREEIPFRMWFQPYTSYVTLFLIAIVTIFNGYSAFIISFHYKLFITSYIGIAVNIFLILGYKIFYKTKLIHPLEVDLNTPY</sequence>
<feature type="transmembrane region" description="Helical" evidence="8">
    <location>
        <begin position="151"/>
        <end position="173"/>
    </location>
</feature>
<dbReference type="HOGENOM" id="CLU_007946_12_1_1"/>
<evidence type="ECO:0000313" key="10">
    <source>
        <dbReference type="EMBL" id="CAG87588.2"/>
    </source>
</evidence>
<keyword evidence="6 8" id="KW-1133">Transmembrane helix</keyword>
<feature type="transmembrane region" description="Helical" evidence="8">
    <location>
        <begin position="185"/>
        <end position="204"/>
    </location>
</feature>
<evidence type="ECO:0000256" key="1">
    <source>
        <dbReference type="ARBA" id="ARBA00004141"/>
    </source>
</evidence>
<feature type="transmembrane region" description="Helical" evidence="8">
    <location>
        <begin position="400"/>
        <end position="423"/>
    </location>
</feature>
<reference evidence="10 11" key="1">
    <citation type="journal article" date="2004" name="Nature">
        <title>Genome evolution in yeasts.</title>
        <authorList>
            <consortium name="Genolevures"/>
            <person name="Dujon B."/>
            <person name="Sherman D."/>
            <person name="Fischer G."/>
            <person name="Durrens P."/>
            <person name="Casaregola S."/>
            <person name="Lafontaine I."/>
            <person name="de Montigny J."/>
            <person name="Marck C."/>
            <person name="Neuveglise C."/>
            <person name="Talla E."/>
            <person name="Goffard N."/>
            <person name="Frangeul L."/>
            <person name="Aigle M."/>
            <person name="Anthouard V."/>
            <person name="Babour A."/>
            <person name="Barbe V."/>
            <person name="Barnay S."/>
            <person name="Blanchin S."/>
            <person name="Beckerich J.M."/>
            <person name="Beyne E."/>
            <person name="Bleykasten C."/>
            <person name="Boisrame A."/>
            <person name="Boyer J."/>
            <person name="Cattolico L."/>
            <person name="Confanioleri F."/>
            <person name="de Daruvar A."/>
            <person name="Despons L."/>
            <person name="Fabre E."/>
            <person name="Fairhead C."/>
            <person name="Ferry-Dumazet H."/>
            <person name="Groppi A."/>
            <person name="Hantraye F."/>
            <person name="Hennequin C."/>
            <person name="Jauniaux N."/>
            <person name="Joyet P."/>
            <person name="Kachouri R."/>
            <person name="Kerrest A."/>
            <person name="Koszul R."/>
            <person name="Lemaire M."/>
            <person name="Lesur I."/>
            <person name="Ma L."/>
            <person name="Muller H."/>
            <person name="Nicaud J.M."/>
            <person name="Nikolski M."/>
            <person name="Oztas S."/>
            <person name="Ozier-Kalogeropoulos O."/>
            <person name="Pellenz S."/>
            <person name="Potier S."/>
            <person name="Richard G.F."/>
            <person name="Straub M.L."/>
            <person name="Suleau A."/>
            <person name="Swennene D."/>
            <person name="Tekaia F."/>
            <person name="Wesolowski-Louvel M."/>
            <person name="Westhof E."/>
            <person name="Wirth B."/>
            <person name="Zeniou-Meyer M."/>
            <person name="Zivanovic I."/>
            <person name="Bolotin-Fukuhara M."/>
            <person name="Thierry A."/>
            <person name="Bouchier C."/>
            <person name="Caudron B."/>
            <person name="Scarpelli C."/>
            <person name="Gaillardin C."/>
            <person name="Weissenbach J."/>
            <person name="Wincker P."/>
            <person name="Souciet J.L."/>
        </authorList>
    </citation>
    <scope>NUCLEOTIDE SEQUENCE [LARGE SCALE GENOMIC DNA]</scope>
    <source>
        <strain evidence="11">ATCC 36239 / CBS 767 / BCRC 21394 / JCM 1990 / NBRC 0083 / IGC 2968</strain>
    </source>
</reference>
<comment type="similarity">
    <text evidence="2">Belongs to the amino acid-polyamine-organocation (APC) superfamily. YAT (TC 2.A.3.10) family.</text>
</comment>
<feature type="transmembrane region" description="Helical" evidence="8">
    <location>
        <begin position="449"/>
        <end position="469"/>
    </location>
</feature>
<evidence type="ECO:0000256" key="7">
    <source>
        <dbReference type="ARBA" id="ARBA00023136"/>
    </source>
</evidence>
<protein>
    <submittedName>
        <fullName evidence="10">DEHA2E01276p</fullName>
    </submittedName>
</protein>
<feature type="transmembrane region" description="Helical" evidence="8">
    <location>
        <begin position="475"/>
        <end position="496"/>
    </location>
</feature>
<dbReference type="Gene3D" id="1.20.1740.10">
    <property type="entry name" value="Amino acid/polyamine transporter I"/>
    <property type="match status" value="1"/>
</dbReference>
<evidence type="ECO:0000256" key="3">
    <source>
        <dbReference type="ARBA" id="ARBA00022448"/>
    </source>
</evidence>
<dbReference type="VEuPathDB" id="FungiDB:DEHA2E01276g"/>
<evidence type="ECO:0000256" key="4">
    <source>
        <dbReference type="ARBA" id="ARBA00022692"/>
    </source>
</evidence>
<dbReference type="InParanoid" id="Q6BQY8"/>
<dbReference type="Pfam" id="PF00324">
    <property type="entry name" value="AA_permease"/>
    <property type="match status" value="1"/>
</dbReference>
<keyword evidence="7 8" id="KW-0472">Membrane</keyword>
<feature type="transmembrane region" description="Helical" evidence="8">
    <location>
        <begin position="231"/>
        <end position="251"/>
    </location>
</feature>
<evidence type="ECO:0000313" key="11">
    <source>
        <dbReference type="Proteomes" id="UP000000599"/>
    </source>
</evidence>
<feature type="transmembrane region" description="Helical" evidence="8">
    <location>
        <begin position="272"/>
        <end position="291"/>
    </location>
</feature>
<keyword evidence="3" id="KW-0813">Transport</keyword>
<gene>
    <name evidence="10" type="ordered locus">DEHA2E01276g</name>
</gene>
<dbReference type="AlphaFoldDB" id="Q6BQY8"/>
<dbReference type="GO" id="GO:0016020">
    <property type="term" value="C:membrane"/>
    <property type="evidence" value="ECO:0007669"/>
    <property type="project" value="UniProtKB-SubCell"/>
</dbReference>
<feature type="transmembrane region" description="Helical" evidence="8">
    <location>
        <begin position="43"/>
        <end position="64"/>
    </location>
</feature>
<dbReference type="RefSeq" id="XP_459382.2">
    <property type="nucleotide sequence ID" value="XM_459382.1"/>
</dbReference>
<comment type="subcellular location">
    <subcellularLocation>
        <location evidence="1">Membrane</location>
        <topology evidence="1">Multi-pass membrane protein</topology>
    </subcellularLocation>
</comment>
<dbReference type="KEGG" id="dha:DEHA2E01276g"/>
<evidence type="ECO:0000259" key="9">
    <source>
        <dbReference type="Pfam" id="PF00324"/>
    </source>
</evidence>
<name>Q6BQY8_DEBHA</name>
<dbReference type="GO" id="GO:0015171">
    <property type="term" value="F:amino acid transmembrane transporter activity"/>
    <property type="evidence" value="ECO:0007669"/>
    <property type="project" value="UniProtKB-ARBA"/>
</dbReference>
<proteinExistence type="inferred from homology"/>
<dbReference type="GeneID" id="2902973"/>
<feature type="transmembrane region" description="Helical" evidence="8">
    <location>
        <begin position="371"/>
        <end position="388"/>
    </location>
</feature>
<evidence type="ECO:0000256" key="5">
    <source>
        <dbReference type="ARBA" id="ARBA00022970"/>
    </source>
</evidence>